<dbReference type="Pfam" id="PF08238">
    <property type="entry name" value="Sel1"/>
    <property type="match status" value="2"/>
</dbReference>
<gene>
    <name evidence="2" type="ORF">CX676_14335</name>
</gene>
<dbReference type="EMBL" id="CP025430">
    <property type="protein sequence ID" value="AUH65202.1"/>
    <property type="molecule type" value="Genomic_DNA"/>
</dbReference>
<dbReference type="KEGG" id="pzh:CX676_14335"/>
<reference evidence="2 3" key="1">
    <citation type="journal article" date="2013" name="Antonie Van Leeuwenhoek">
        <title>Paracoccus zhejiangensis sp. nov., isolated from activated sludge in wastewater-treatment system.</title>
        <authorList>
            <person name="Wu Z.G."/>
            <person name="Zhang D.F."/>
            <person name="Liu Y.L."/>
            <person name="Wang F."/>
            <person name="Jiang X."/>
            <person name="Li C."/>
            <person name="Li S.P."/>
            <person name="Hong Q."/>
            <person name="Li W.J."/>
        </authorList>
    </citation>
    <scope>NUCLEOTIDE SEQUENCE [LARGE SCALE GENOMIC DNA]</scope>
    <source>
        <strain evidence="2 3">J6</strain>
    </source>
</reference>
<dbReference type="InterPro" id="IPR006597">
    <property type="entry name" value="Sel1-like"/>
</dbReference>
<organism evidence="2 3">
    <name type="scientific">Paracoccus zhejiangensis</name>
    <dbReference type="NCBI Taxonomy" id="1077935"/>
    <lineage>
        <taxon>Bacteria</taxon>
        <taxon>Pseudomonadati</taxon>
        <taxon>Pseudomonadota</taxon>
        <taxon>Alphaproteobacteria</taxon>
        <taxon>Rhodobacterales</taxon>
        <taxon>Paracoccaceae</taxon>
        <taxon>Paracoccus</taxon>
    </lineage>
</organism>
<dbReference type="RefSeq" id="WP_101753227.1">
    <property type="nucleotide sequence ID" value="NZ_CP025430.1"/>
</dbReference>
<dbReference type="AlphaFoldDB" id="A0A2H5F0Z2"/>
<keyword evidence="1" id="KW-0732">Signal</keyword>
<accession>A0A2H5F0Z2</accession>
<protein>
    <recommendedName>
        <fullName evidence="4">Sel1 repeat family protein</fullName>
    </recommendedName>
</protein>
<dbReference type="Gene3D" id="1.25.40.10">
    <property type="entry name" value="Tetratricopeptide repeat domain"/>
    <property type="match status" value="1"/>
</dbReference>
<keyword evidence="3" id="KW-1185">Reference proteome</keyword>
<evidence type="ECO:0000256" key="1">
    <source>
        <dbReference type="SAM" id="SignalP"/>
    </source>
</evidence>
<dbReference type="Proteomes" id="UP000234530">
    <property type="component" value="Chromosome"/>
</dbReference>
<sequence length="518" mass="53956">MKLRPAHLATTVALSFALAAPATAQTAPQRASAFSAEGLIGGITRLMVSYGRMVADLRYGALAVDGPRGTLVMRDLEIAGIGKYETCRVLLDRLQVSGLSLWAQEEAATRLDLSGLDIATQCFGMNGAMIAAVIDDDMIRLDTVALDARQSAGSGALAMDVEAIAPGLARIEGSADFDYVTMFIPEFFERITEGNSDPADFSDETAPEMADGPPEMGVRGTLRAAHLSLEDLGGWEKLRPILPPEATSPEGLQALVTAEPGTPQQAFQQAVADALKAFVAEPGRLTAEIRPATPVAFESSDWTGPEEALTLFAPVFTNALPTPPLALVANPDDASDPRALGLALAEGKGLPRNPRRAIELLTPLQKEGEVALALAGLKAASDPRAAYAHAMTAAGQGVEGAMAELDRIEARLKTDQLIAAQPGVTTALPDAAFGSVVSLRDAALAQEQGDGTPRSYALALRLAGSAAAAGDGPSQSLLARLEGRFAGDPAWEELRAAAADQALADWRGMGLAARFSGE</sequence>
<proteinExistence type="predicted"/>
<evidence type="ECO:0008006" key="4">
    <source>
        <dbReference type="Google" id="ProtNLM"/>
    </source>
</evidence>
<evidence type="ECO:0000313" key="2">
    <source>
        <dbReference type="EMBL" id="AUH65202.1"/>
    </source>
</evidence>
<evidence type="ECO:0000313" key="3">
    <source>
        <dbReference type="Proteomes" id="UP000234530"/>
    </source>
</evidence>
<feature type="chain" id="PRO_5014142567" description="Sel1 repeat family protein" evidence="1">
    <location>
        <begin position="25"/>
        <end position="518"/>
    </location>
</feature>
<feature type="signal peptide" evidence="1">
    <location>
        <begin position="1"/>
        <end position="24"/>
    </location>
</feature>
<dbReference type="OrthoDB" id="7802477at2"/>
<name>A0A2H5F0Z2_9RHOB</name>
<dbReference type="InterPro" id="IPR011990">
    <property type="entry name" value="TPR-like_helical_dom_sf"/>
</dbReference>